<gene>
    <name evidence="1" type="ORF">PAHAL_5G533500</name>
</gene>
<protein>
    <submittedName>
        <fullName evidence="1">Uncharacterized protein</fullName>
    </submittedName>
</protein>
<dbReference type="Proteomes" id="UP000243499">
    <property type="component" value="Chromosome 5"/>
</dbReference>
<dbReference type="EMBL" id="CM008050">
    <property type="protein sequence ID" value="PAN33099.1"/>
    <property type="molecule type" value="Genomic_DNA"/>
</dbReference>
<reference evidence="1" key="1">
    <citation type="submission" date="2018-04" db="EMBL/GenBank/DDBJ databases">
        <title>WGS assembly of Panicum hallii.</title>
        <authorList>
            <person name="Lovell J."/>
            <person name="Jenkins J."/>
            <person name="Lowry D."/>
            <person name="Mamidi S."/>
            <person name="Sreedasyam A."/>
            <person name="Weng X."/>
            <person name="Barry K."/>
            <person name="Bonette J."/>
            <person name="Campitelli B."/>
            <person name="Daum C."/>
            <person name="Gordon S."/>
            <person name="Gould B."/>
            <person name="Lipzen A."/>
            <person name="Macqueen A."/>
            <person name="Palacio-Mejia J."/>
            <person name="Plott C."/>
            <person name="Shakirov E."/>
            <person name="Shu S."/>
            <person name="Yoshinaga Y."/>
            <person name="Zane M."/>
            <person name="Rokhsar D."/>
            <person name="Grimwood J."/>
            <person name="Schmutz J."/>
            <person name="Juenger T."/>
        </authorList>
    </citation>
    <scope>NUCLEOTIDE SEQUENCE [LARGE SCALE GENOMIC DNA]</scope>
    <source>
        <strain evidence="1">FIL2</strain>
    </source>
</reference>
<proteinExistence type="predicted"/>
<sequence length="48" mass="5504">MTADWLYFKGPSLCSPILLEIVMGKVSLLVRSKKELINYASTKYNMHL</sequence>
<dbReference type="Gramene" id="PAN33099">
    <property type="protein sequence ID" value="PAN33099"/>
    <property type="gene ID" value="PAHAL_5G533500"/>
</dbReference>
<name>A0A2S3HZF7_9POAL</name>
<evidence type="ECO:0000313" key="1">
    <source>
        <dbReference type="EMBL" id="PAN33099.1"/>
    </source>
</evidence>
<organism evidence="1">
    <name type="scientific">Panicum hallii</name>
    <dbReference type="NCBI Taxonomy" id="206008"/>
    <lineage>
        <taxon>Eukaryota</taxon>
        <taxon>Viridiplantae</taxon>
        <taxon>Streptophyta</taxon>
        <taxon>Embryophyta</taxon>
        <taxon>Tracheophyta</taxon>
        <taxon>Spermatophyta</taxon>
        <taxon>Magnoliopsida</taxon>
        <taxon>Liliopsida</taxon>
        <taxon>Poales</taxon>
        <taxon>Poaceae</taxon>
        <taxon>PACMAD clade</taxon>
        <taxon>Panicoideae</taxon>
        <taxon>Panicodae</taxon>
        <taxon>Paniceae</taxon>
        <taxon>Panicinae</taxon>
        <taxon>Panicum</taxon>
        <taxon>Panicum sect. Panicum</taxon>
    </lineage>
</organism>
<accession>A0A2S3HZF7</accession>
<dbReference type="AlphaFoldDB" id="A0A2S3HZF7"/>